<dbReference type="Gene3D" id="1.20.58.220">
    <property type="entry name" value="Phosphate transport system protein phou homolog 2, domain 2"/>
    <property type="match status" value="1"/>
</dbReference>
<evidence type="ECO:0000256" key="3">
    <source>
        <dbReference type="ARBA" id="ARBA00022692"/>
    </source>
</evidence>
<dbReference type="AlphaFoldDB" id="A0A150FRW6"/>
<feature type="transmembrane region" description="Helical" evidence="6">
    <location>
        <begin position="102"/>
        <end position="123"/>
    </location>
</feature>
<feature type="transmembrane region" description="Helical" evidence="6">
    <location>
        <begin position="245"/>
        <end position="265"/>
    </location>
</feature>
<evidence type="ECO:0000313" key="11">
    <source>
        <dbReference type="Proteomes" id="UP000323392"/>
    </source>
</evidence>
<feature type="domain" description="PhoU" evidence="7">
    <location>
        <begin position="345"/>
        <end position="430"/>
    </location>
</feature>
<comment type="caution">
    <text evidence="8">The sequence shown here is derived from an EMBL/GenBank/DDBJ whole genome shotgun (WGS) entry which is preliminary data.</text>
</comment>
<evidence type="ECO:0000256" key="4">
    <source>
        <dbReference type="ARBA" id="ARBA00022989"/>
    </source>
</evidence>
<keyword evidence="3 6" id="KW-0812">Transmembrane</keyword>
<gene>
    <name evidence="8" type="ORF">JWYL7_1411</name>
    <name evidence="9" type="ORF">SAMN05661008_00110</name>
</gene>
<dbReference type="NCBIfam" id="NF037997">
    <property type="entry name" value="Na_Pi_symport"/>
    <property type="match status" value="1"/>
</dbReference>
<dbReference type="RefSeq" id="WP_066071024.1">
    <property type="nucleotide sequence ID" value="NZ_FRBG01000001.1"/>
</dbReference>
<evidence type="ECO:0000313" key="8">
    <source>
        <dbReference type="EMBL" id="KXZ40336.1"/>
    </source>
</evidence>
<dbReference type="Pfam" id="PF02690">
    <property type="entry name" value="Na_Pi_cotrans"/>
    <property type="match status" value="2"/>
</dbReference>
<feature type="domain" description="PhoU" evidence="7">
    <location>
        <begin position="449"/>
        <end position="534"/>
    </location>
</feature>
<reference evidence="8 10" key="1">
    <citation type="submission" date="2016-02" db="EMBL/GenBank/DDBJ databases">
        <title>Draft genome sequence for Clostridium paradoxum JW-YL-7.</title>
        <authorList>
            <person name="Utturkar S.M."/>
            <person name="Lancaster A."/>
            <person name="Poole F.L."/>
            <person name="Adams M.W."/>
            <person name="Brown S.D."/>
        </authorList>
    </citation>
    <scope>NUCLEOTIDE SEQUENCE [LARGE SCALE GENOMIC DNA]</scope>
    <source>
        <strain evidence="8 10">JW-YL-7</strain>
    </source>
</reference>
<evidence type="ECO:0000313" key="10">
    <source>
        <dbReference type="Proteomes" id="UP000092605"/>
    </source>
</evidence>
<dbReference type="EMBL" id="LSFY01000001">
    <property type="protein sequence ID" value="KXZ40336.1"/>
    <property type="molecule type" value="Genomic_DNA"/>
</dbReference>
<evidence type="ECO:0000256" key="1">
    <source>
        <dbReference type="ARBA" id="ARBA00004651"/>
    </source>
</evidence>
<dbReference type="Proteomes" id="UP000323392">
    <property type="component" value="Unassembled WGS sequence"/>
</dbReference>
<accession>A0A150FRW6</accession>
<protein>
    <submittedName>
        <fullName evidence="8">Na/Pi-cotransporter II-related protein</fullName>
    </submittedName>
    <submittedName>
        <fullName evidence="9">Phosphate:Na+ symporter</fullName>
    </submittedName>
</protein>
<evidence type="ECO:0000256" key="2">
    <source>
        <dbReference type="ARBA" id="ARBA00022475"/>
    </source>
</evidence>
<feature type="transmembrane region" description="Helical" evidence="6">
    <location>
        <begin position="213"/>
        <end position="233"/>
    </location>
</feature>
<evidence type="ECO:0000256" key="5">
    <source>
        <dbReference type="ARBA" id="ARBA00023136"/>
    </source>
</evidence>
<keyword evidence="5 6" id="KW-0472">Membrane</keyword>
<comment type="subcellular location">
    <subcellularLocation>
        <location evidence="1">Cell membrane</location>
        <topology evidence="1">Multi-pass membrane protein</topology>
    </subcellularLocation>
</comment>
<dbReference type="PANTHER" id="PTHR10010">
    <property type="entry name" value="SOLUTE CARRIER FAMILY 34 SODIUM PHOSPHATE , MEMBER 2-RELATED"/>
    <property type="match status" value="1"/>
</dbReference>
<dbReference type="PATRIC" id="fig|1121328.3.peg.1420"/>
<dbReference type="NCBIfam" id="TIGR00704">
    <property type="entry name" value="NaPi_cotrn_rel"/>
    <property type="match status" value="1"/>
</dbReference>
<evidence type="ECO:0000313" key="9">
    <source>
        <dbReference type="EMBL" id="SHK37368.1"/>
    </source>
</evidence>
<sequence>MALQILLGVLGGLGLFLYGMNLMAEGLQKVAGSKLKRIIELLTKNTLTGIIVGAFVTAVVQSSSATTVMVVGFVNAGIMNLTQAVGLIMGANIGTTITAQLVAFKLEDIAPIVVGLGMMLYLFSNKPKTKQVAEVLIGFGILFIGMGYLSKAVKPLREVQAFKDLLVSFGHNPILGILMGFALTVMVQSSSASMGILLALASQGLVPLTSALPILYGQNIGTCVTALISSIGANKNAKRAALIHLIFNIIGTVLFATILVIPIRTLVVSLSPNDVVRQIANTHTLFNFINVIIQFPFAALLVKAVMLILPEEEGEKDINKVTKYLDDRILQTPSIALENGIRECLRMGKLARNSLESAMDGFFNKSEEKVKETFEKERIVNELEKAIINYMIKLSNTAMSHRNREMINGLFHTVNDIERVGDHADNIAELALVAIEKDLPFSEEAIQDLKKMYTKVLDTYKYSLECMKTGNIDLAFNVIKMEEQVDIMEKTCRTNHIYRLNTSSCNAESGVIFLDLISNMERIADHASNIARAVIDASKYE</sequence>
<dbReference type="EMBL" id="FRBG01000001">
    <property type="protein sequence ID" value="SHK37368.1"/>
    <property type="molecule type" value="Genomic_DNA"/>
</dbReference>
<feature type="transmembrane region" description="Helical" evidence="6">
    <location>
        <begin position="174"/>
        <end position="201"/>
    </location>
</feature>
<dbReference type="InterPro" id="IPR038078">
    <property type="entry name" value="PhoU-like_sf"/>
</dbReference>
<feature type="transmembrane region" description="Helical" evidence="6">
    <location>
        <begin position="68"/>
        <end position="90"/>
    </location>
</feature>
<dbReference type="STRING" id="1121328.JWYL7_1411"/>
<keyword evidence="4 6" id="KW-1133">Transmembrane helix</keyword>
<reference evidence="9 11" key="2">
    <citation type="submission" date="2016-11" db="EMBL/GenBank/DDBJ databases">
        <authorList>
            <person name="Varghese N."/>
            <person name="Submissions S."/>
        </authorList>
    </citation>
    <scope>NUCLEOTIDE SEQUENCE [LARGE SCALE GENOMIC DNA]</scope>
    <source>
        <strain evidence="9 11">DSM 7308</strain>
    </source>
</reference>
<feature type="transmembrane region" description="Helical" evidence="6">
    <location>
        <begin position="135"/>
        <end position="153"/>
    </location>
</feature>
<feature type="transmembrane region" description="Helical" evidence="6">
    <location>
        <begin position="6"/>
        <end position="24"/>
    </location>
</feature>
<dbReference type="Pfam" id="PF01895">
    <property type="entry name" value="PhoU"/>
    <property type="match status" value="2"/>
</dbReference>
<keyword evidence="2" id="KW-1003">Cell membrane</keyword>
<dbReference type="OrthoDB" id="9763003at2"/>
<dbReference type="InterPro" id="IPR003841">
    <property type="entry name" value="Na/Pi_transpt"/>
</dbReference>
<feature type="transmembrane region" description="Helical" evidence="6">
    <location>
        <begin position="285"/>
        <end position="309"/>
    </location>
</feature>
<dbReference type="GO" id="GO:0005886">
    <property type="term" value="C:plasma membrane"/>
    <property type="evidence" value="ECO:0007669"/>
    <property type="project" value="UniProtKB-SubCell"/>
</dbReference>
<proteinExistence type="predicted"/>
<keyword evidence="11" id="KW-1185">Reference proteome</keyword>
<dbReference type="Proteomes" id="UP000092605">
    <property type="component" value="Unassembled WGS sequence"/>
</dbReference>
<dbReference type="GO" id="GO:0005436">
    <property type="term" value="F:sodium:phosphate symporter activity"/>
    <property type="evidence" value="ECO:0007669"/>
    <property type="project" value="InterPro"/>
</dbReference>
<name>A0A150FRW6_CLOPD</name>
<dbReference type="SUPFAM" id="SSF109755">
    <property type="entry name" value="PhoU-like"/>
    <property type="match status" value="1"/>
</dbReference>
<dbReference type="GO" id="GO:0044341">
    <property type="term" value="P:sodium-dependent phosphate transport"/>
    <property type="evidence" value="ECO:0007669"/>
    <property type="project" value="InterPro"/>
</dbReference>
<dbReference type="InterPro" id="IPR026022">
    <property type="entry name" value="PhoU_dom"/>
</dbReference>
<evidence type="ECO:0000259" key="7">
    <source>
        <dbReference type="Pfam" id="PF01895"/>
    </source>
</evidence>
<dbReference type="InterPro" id="IPR004633">
    <property type="entry name" value="NaPi_cotrn-rel/YqeW-like"/>
</dbReference>
<feature type="transmembrane region" description="Helical" evidence="6">
    <location>
        <begin position="45"/>
        <end position="62"/>
    </location>
</feature>
<dbReference type="PANTHER" id="PTHR10010:SF46">
    <property type="entry name" value="SODIUM-DEPENDENT PHOSPHATE TRANSPORT PROTEIN 2B"/>
    <property type="match status" value="1"/>
</dbReference>
<evidence type="ECO:0000256" key="6">
    <source>
        <dbReference type="SAM" id="Phobius"/>
    </source>
</evidence>
<organism evidence="8 10">
    <name type="scientific">Alkalithermobacter thermoalcaliphilus JW-YL-7 = DSM 7308</name>
    <dbReference type="NCBI Taxonomy" id="1121328"/>
    <lineage>
        <taxon>Bacteria</taxon>
        <taxon>Bacillati</taxon>
        <taxon>Bacillota</taxon>
        <taxon>Clostridia</taxon>
        <taxon>Peptostreptococcales</taxon>
        <taxon>Tepidibacteraceae</taxon>
        <taxon>Alkalithermobacter</taxon>
    </lineage>
</organism>